<dbReference type="GO" id="GO:0030638">
    <property type="term" value="P:polyketide metabolic process"/>
    <property type="evidence" value="ECO:0007669"/>
    <property type="project" value="InterPro"/>
</dbReference>
<dbReference type="RefSeq" id="XP_002181036.1">
    <property type="nucleotide sequence ID" value="XM_002181000.1"/>
</dbReference>
<feature type="region of interest" description="Disordered" evidence="1">
    <location>
        <begin position="264"/>
        <end position="284"/>
    </location>
</feature>
<evidence type="ECO:0000256" key="1">
    <source>
        <dbReference type="SAM" id="MobiDB-lite"/>
    </source>
</evidence>
<feature type="compositionally biased region" description="Polar residues" evidence="1">
    <location>
        <begin position="114"/>
        <end position="124"/>
    </location>
</feature>
<dbReference type="eggNOG" id="ENOG502SZDA">
    <property type="taxonomic scope" value="Eukaryota"/>
</dbReference>
<name>B7G1I9_PHATC</name>
<dbReference type="SUPFAM" id="SSF54427">
    <property type="entry name" value="NTF2-like"/>
    <property type="match status" value="1"/>
</dbReference>
<feature type="compositionally biased region" description="Low complexity" evidence="1">
    <location>
        <begin position="65"/>
        <end position="74"/>
    </location>
</feature>
<feature type="compositionally biased region" description="Polar residues" evidence="1">
    <location>
        <begin position="75"/>
        <end position="93"/>
    </location>
</feature>
<feature type="compositionally biased region" description="Basic and acidic residues" evidence="1">
    <location>
        <begin position="44"/>
        <end position="54"/>
    </location>
</feature>
<evidence type="ECO:0008006" key="4">
    <source>
        <dbReference type="Google" id="ProtNLM"/>
    </source>
</evidence>
<reference evidence="3" key="2">
    <citation type="submission" date="2008-08" db="EMBL/GenBank/DDBJ databases">
        <authorList>
            <consortium name="Diatom Consortium"/>
            <person name="Grigoriev I."/>
            <person name="Grimwood J."/>
            <person name="Kuo A."/>
            <person name="Otillar R.P."/>
            <person name="Salamov A."/>
            <person name="Detter J.C."/>
            <person name="Lindquist E."/>
            <person name="Shapiro H."/>
            <person name="Lucas S."/>
            <person name="Glavina del Rio T."/>
            <person name="Pitluck S."/>
            <person name="Rokhsar D."/>
            <person name="Bowler C."/>
        </authorList>
    </citation>
    <scope>GENOME REANNOTATION</scope>
    <source>
        <strain evidence="3">CCAP 1055/1</strain>
    </source>
</reference>
<sequence>MSVAADNFKRSTFVSALKFVALIAVSRIHEGALEPMKFFKKFRKGDPSGKKSQNDKTVSQPPGKSRTSSSTGSSNMPLSETQLLQEQVHSQSSTTVNENGNRVTTTTVRVPPQDKSSNTNVPPSQQYTIDLAATELTRALVKKFIADIWNRGEIDLIPEVCSPSLRFNGNTGFDRVGHDGLSRMVATIREALDDYHCEIHSMVVESNKAFCRLRFTGKHNGQLLGYTPTGKSVAWMGATEFTIQNGKILKVWELGDVKSLEEQLAADENGSRSSTEFAEAEKEI</sequence>
<dbReference type="InterPro" id="IPR009959">
    <property type="entry name" value="Cyclase_SnoaL-like"/>
</dbReference>
<dbReference type="InParanoid" id="B7G1I9"/>
<dbReference type="Gene3D" id="3.10.450.50">
    <property type="match status" value="1"/>
</dbReference>
<protein>
    <recommendedName>
        <fullName evidence="4">Ester cyclase</fullName>
    </recommendedName>
</protein>
<feature type="compositionally biased region" description="Low complexity" evidence="1">
    <location>
        <begin position="94"/>
        <end position="110"/>
    </location>
</feature>
<dbReference type="PANTHER" id="PTHR38436">
    <property type="entry name" value="POLYKETIDE CYCLASE SNOAL-LIKE DOMAIN"/>
    <property type="match status" value="1"/>
</dbReference>
<evidence type="ECO:0000313" key="2">
    <source>
        <dbReference type="EMBL" id="EEC47688.1"/>
    </source>
</evidence>
<organism evidence="2 3">
    <name type="scientific">Phaeodactylum tricornutum (strain CCAP 1055/1)</name>
    <dbReference type="NCBI Taxonomy" id="556484"/>
    <lineage>
        <taxon>Eukaryota</taxon>
        <taxon>Sar</taxon>
        <taxon>Stramenopiles</taxon>
        <taxon>Ochrophyta</taxon>
        <taxon>Bacillariophyta</taxon>
        <taxon>Bacillariophyceae</taxon>
        <taxon>Bacillariophycidae</taxon>
        <taxon>Naviculales</taxon>
        <taxon>Phaeodactylaceae</taxon>
        <taxon>Phaeodactylum</taxon>
    </lineage>
</organism>
<reference evidence="2 3" key="1">
    <citation type="journal article" date="2008" name="Nature">
        <title>The Phaeodactylum genome reveals the evolutionary history of diatom genomes.</title>
        <authorList>
            <person name="Bowler C."/>
            <person name="Allen A.E."/>
            <person name="Badger J.H."/>
            <person name="Grimwood J."/>
            <person name="Jabbari K."/>
            <person name="Kuo A."/>
            <person name="Maheswari U."/>
            <person name="Martens C."/>
            <person name="Maumus F."/>
            <person name="Otillar R.P."/>
            <person name="Rayko E."/>
            <person name="Salamov A."/>
            <person name="Vandepoele K."/>
            <person name="Beszteri B."/>
            <person name="Gruber A."/>
            <person name="Heijde M."/>
            <person name="Katinka M."/>
            <person name="Mock T."/>
            <person name="Valentin K."/>
            <person name="Verret F."/>
            <person name="Berges J.A."/>
            <person name="Brownlee C."/>
            <person name="Cadoret J.P."/>
            <person name="Chiovitti A."/>
            <person name="Choi C.J."/>
            <person name="Coesel S."/>
            <person name="De Martino A."/>
            <person name="Detter J.C."/>
            <person name="Durkin C."/>
            <person name="Falciatore A."/>
            <person name="Fournet J."/>
            <person name="Haruta M."/>
            <person name="Huysman M.J."/>
            <person name="Jenkins B.D."/>
            <person name="Jiroutova K."/>
            <person name="Jorgensen R.E."/>
            <person name="Joubert Y."/>
            <person name="Kaplan A."/>
            <person name="Kroger N."/>
            <person name="Kroth P.G."/>
            <person name="La Roche J."/>
            <person name="Lindquist E."/>
            <person name="Lommer M."/>
            <person name="Martin-Jezequel V."/>
            <person name="Lopez P.J."/>
            <person name="Lucas S."/>
            <person name="Mangogna M."/>
            <person name="McGinnis K."/>
            <person name="Medlin L.K."/>
            <person name="Montsant A."/>
            <person name="Oudot-Le Secq M.P."/>
            <person name="Napoli C."/>
            <person name="Obornik M."/>
            <person name="Parker M.S."/>
            <person name="Petit J.L."/>
            <person name="Porcel B.M."/>
            <person name="Poulsen N."/>
            <person name="Robison M."/>
            <person name="Rychlewski L."/>
            <person name="Rynearson T.A."/>
            <person name="Schmutz J."/>
            <person name="Shapiro H."/>
            <person name="Siaut M."/>
            <person name="Stanley M."/>
            <person name="Sussman M.R."/>
            <person name="Taylor A.R."/>
            <person name="Vardi A."/>
            <person name="von Dassow P."/>
            <person name="Vyverman W."/>
            <person name="Willis A."/>
            <person name="Wyrwicz L.S."/>
            <person name="Rokhsar D.S."/>
            <person name="Weissenbach J."/>
            <person name="Armbrust E.V."/>
            <person name="Green B.R."/>
            <person name="Van de Peer Y."/>
            <person name="Grigoriev I.V."/>
        </authorList>
    </citation>
    <scope>NUCLEOTIDE SEQUENCE [LARGE SCALE GENOMIC DNA]</scope>
    <source>
        <strain evidence="2 3">CCAP 1055/1</strain>
    </source>
</reference>
<evidence type="ECO:0000313" key="3">
    <source>
        <dbReference type="Proteomes" id="UP000000759"/>
    </source>
</evidence>
<dbReference type="Proteomes" id="UP000000759">
    <property type="component" value="Chromosome 10"/>
</dbReference>
<feature type="region of interest" description="Disordered" evidence="1">
    <location>
        <begin position="44"/>
        <end position="124"/>
    </location>
</feature>
<dbReference type="KEGG" id="pti:PHATRDRAFT_36501"/>
<keyword evidence="3" id="KW-1185">Reference proteome</keyword>
<dbReference type="OrthoDB" id="41330at2759"/>
<proteinExistence type="predicted"/>
<dbReference type="InterPro" id="IPR032710">
    <property type="entry name" value="NTF2-like_dom_sf"/>
</dbReference>
<dbReference type="AlphaFoldDB" id="B7G1I9"/>
<dbReference type="HOGENOM" id="CLU_981631_0_0_1"/>
<dbReference type="PANTHER" id="PTHR38436:SF1">
    <property type="entry name" value="ESTER CYCLASE"/>
    <property type="match status" value="1"/>
</dbReference>
<gene>
    <name evidence="2" type="ORF">PHATRDRAFT_36501</name>
</gene>
<accession>B7G1I9</accession>
<dbReference type="Pfam" id="PF07366">
    <property type="entry name" value="SnoaL"/>
    <property type="match status" value="1"/>
</dbReference>
<dbReference type="PaxDb" id="2850-Phatr36501"/>
<dbReference type="GeneID" id="7201677"/>
<dbReference type="EMBL" id="CM000613">
    <property type="protein sequence ID" value="EEC47688.1"/>
    <property type="molecule type" value="Genomic_DNA"/>
</dbReference>